<name>A0A4Q2A7V3_9BURK</name>
<accession>A0A4Q2A7V3</accession>
<dbReference type="Proteomes" id="UP000289650">
    <property type="component" value="Unassembled WGS sequence"/>
</dbReference>
<reference evidence="1 2" key="1">
    <citation type="submission" date="2018-08" db="EMBL/GenBank/DDBJ databases">
        <title>Mountain-cultivated ginseng endophyte, Burkholderia stabilis and its activity against ginseng root rot disease.</title>
        <authorList>
            <person name="Tapan Kumar M."/>
            <person name="Bae H."/>
            <person name="Shanmugam G."/>
            <person name="Jeon J."/>
        </authorList>
    </citation>
    <scope>NUCLEOTIDE SEQUENCE [LARGE SCALE GENOMIC DNA]</scope>
    <source>
        <strain evidence="1 2">EB159</strain>
    </source>
</reference>
<gene>
    <name evidence="1" type="ORF">D1006_35070</name>
</gene>
<sequence length="462" mass="50801">MLPPDADGKVNLLPISLLDKPLIVTVPPWVNLPTPQLKQRLRLLLDNVEVYNEDLEAWPPPVQPAIPTSYLTEGVRKLEYEVYIYLNDTTNPSDPFTLTIDLTPPGIDDFDDVLTFPPDLVNREVTEAWLSSHGDRVMATLSNYAGAEVSDEIVWHWDINGIATPVDRQRIDALSPARTVVYSGDMIRQRGDGSAQAFFYAFDRAGNRSDASDRVSLTVMVTPIRRNLPPPLVEEATGTGARQHLLASRGYRGVTVSLPSSAEIRDGDSITLFWGGKDQAAYHELPLTFEDGIWQTRVPAAGVLLAMDSSLEVAYQVTDRDGGLHDSDGALTLTIEADFQLDTLDCPDLAGSQSLSLAALLNGYATVILPTWGSYMATGQTLRLHVDGVDPSGAGLTEPAETGRPLQPDELRKDVALRIPTRILEKFKMDTQVRFEAFVSFDGSNDWQSAMAFNRLALTLRP</sequence>
<comment type="caution">
    <text evidence="1">The sequence shown here is derived from an EMBL/GenBank/DDBJ whole genome shotgun (WGS) entry which is preliminary data.</text>
</comment>
<proteinExistence type="predicted"/>
<organism evidence="1 2">
    <name type="scientific">Burkholderia stabilis</name>
    <dbReference type="NCBI Taxonomy" id="95485"/>
    <lineage>
        <taxon>Bacteria</taxon>
        <taxon>Pseudomonadati</taxon>
        <taxon>Pseudomonadota</taxon>
        <taxon>Betaproteobacteria</taxon>
        <taxon>Burkholderiales</taxon>
        <taxon>Burkholderiaceae</taxon>
        <taxon>Burkholderia</taxon>
        <taxon>Burkholderia cepacia complex</taxon>
    </lineage>
</organism>
<evidence type="ECO:0000313" key="2">
    <source>
        <dbReference type="Proteomes" id="UP000289650"/>
    </source>
</evidence>
<protein>
    <submittedName>
        <fullName evidence="1">Uncharacterized protein</fullName>
    </submittedName>
</protein>
<dbReference type="AlphaFoldDB" id="A0A4Q2A7V3"/>
<evidence type="ECO:0000313" key="1">
    <source>
        <dbReference type="EMBL" id="RXV65327.1"/>
    </source>
</evidence>
<dbReference type="EMBL" id="QWEX01000003">
    <property type="protein sequence ID" value="RXV65327.1"/>
    <property type="molecule type" value="Genomic_DNA"/>
</dbReference>